<gene>
    <name evidence="1" type="ORF">CHKLHMKO_00329</name>
</gene>
<reference evidence="1" key="1">
    <citation type="submission" date="2020-10" db="EMBL/GenBank/DDBJ databases">
        <authorList>
            <person name="Hahn C.J."/>
            <person name="Laso-Perez R."/>
            <person name="Vulcano F."/>
            <person name="Vaziourakis K.-M."/>
            <person name="Stokke R."/>
            <person name="Steen I.H."/>
            <person name="Teske A."/>
            <person name="Boetius A."/>
            <person name="Liebeke M."/>
            <person name="Amann R."/>
            <person name="Knittel K."/>
        </authorList>
    </citation>
    <scope>NUCLEOTIDE SEQUENCE</scope>
    <source>
        <strain evidence="1">Gfbio:e3339647-f889-4370-9287-4fb5cb688e4c:AG392O15_GoMArc1</strain>
    </source>
</reference>
<dbReference type="AlphaFoldDB" id="A0A811T8P7"/>
<organism evidence="1 2">
    <name type="scientific">Candidatus Argoarchaeum ethanivorans</name>
    <dbReference type="NCBI Taxonomy" id="2608793"/>
    <lineage>
        <taxon>Archaea</taxon>
        <taxon>Methanobacteriati</taxon>
        <taxon>Methanobacteriota</taxon>
        <taxon>Stenosarchaea group</taxon>
        <taxon>Methanomicrobia</taxon>
        <taxon>Methanosarcinales</taxon>
        <taxon>Methanosarcinales incertae sedis</taxon>
        <taxon>GOM Arc I cluster</taxon>
        <taxon>Candidatus Argoarchaeum</taxon>
    </lineage>
</organism>
<dbReference type="EMBL" id="CAJHIO010000017">
    <property type="protein sequence ID" value="CAD6492701.1"/>
    <property type="molecule type" value="Genomic_DNA"/>
</dbReference>
<evidence type="ECO:0000313" key="1">
    <source>
        <dbReference type="EMBL" id="CAD6492701.1"/>
    </source>
</evidence>
<evidence type="ECO:0000313" key="2">
    <source>
        <dbReference type="Proteomes" id="UP000610373"/>
    </source>
</evidence>
<protein>
    <submittedName>
        <fullName evidence="1">Uncharacterized protein</fullName>
    </submittedName>
</protein>
<comment type="caution">
    <text evidence="1">The sequence shown here is derived from an EMBL/GenBank/DDBJ whole genome shotgun (WGS) entry which is preliminary data.</text>
</comment>
<sequence length="306" mass="35579">METFSEMVPEEKHRVLICCMMALAEPPGTAGFPNPLYELGYEINILEWDAVLNSKGEAVAPDIILTDKKSNHSMVVECKSSELNENQVERYNNVERTDLVDWGIGSDDPRKLTHDTTLVSSYENSGTFFNTLHQWNCTFPALQVGIVQIEKIVNEFSREELNRIFPLQIRFEYIPQYLYPISRESPDHVVMEQILQGLLSRLYRHESEEFEVDLKDVVIDIFPHWESMGTDIRAKIMEKCQRIITVASKDGVIGRYIEYQLMEHQSGRIKFRIPNYIRTNAVQAFQRVGTEYIGRLRKSYVQKTLF</sequence>
<proteinExistence type="predicted"/>
<dbReference type="Proteomes" id="UP000610373">
    <property type="component" value="Unassembled WGS sequence"/>
</dbReference>
<accession>A0A811T8P7</accession>
<name>A0A811T8P7_9EURY</name>